<dbReference type="AlphaFoldDB" id="A0A2K1K1P2"/>
<evidence type="ECO:0000313" key="4">
    <source>
        <dbReference type="Proteomes" id="UP000006727"/>
    </source>
</evidence>
<organism evidence="2">
    <name type="scientific">Physcomitrium patens</name>
    <name type="common">Spreading-leaved earth moss</name>
    <name type="synonym">Physcomitrella patens</name>
    <dbReference type="NCBI Taxonomy" id="3218"/>
    <lineage>
        <taxon>Eukaryota</taxon>
        <taxon>Viridiplantae</taxon>
        <taxon>Streptophyta</taxon>
        <taxon>Embryophyta</taxon>
        <taxon>Bryophyta</taxon>
        <taxon>Bryophytina</taxon>
        <taxon>Bryopsida</taxon>
        <taxon>Funariidae</taxon>
        <taxon>Funariales</taxon>
        <taxon>Funariaceae</taxon>
        <taxon>Physcomitrium</taxon>
    </lineage>
</organism>
<feature type="region of interest" description="Disordered" evidence="1">
    <location>
        <begin position="30"/>
        <end position="50"/>
    </location>
</feature>
<evidence type="ECO:0000313" key="3">
    <source>
        <dbReference type="EnsemblPlants" id="Pp3c9_2410V3.1"/>
    </source>
</evidence>
<gene>
    <name evidence="2" type="ORF">PHYPA_012171</name>
</gene>
<dbReference type="Proteomes" id="UP000006727">
    <property type="component" value="Chromosome 9"/>
</dbReference>
<reference evidence="2 4" key="1">
    <citation type="journal article" date="2008" name="Science">
        <title>The Physcomitrella genome reveals evolutionary insights into the conquest of land by plants.</title>
        <authorList>
            <person name="Rensing S."/>
            <person name="Lang D."/>
            <person name="Zimmer A."/>
            <person name="Terry A."/>
            <person name="Salamov A."/>
            <person name="Shapiro H."/>
            <person name="Nishiyama T."/>
            <person name="Perroud P.-F."/>
            <person name="Lindquist E."/>
            <person name="Kamisugi Y."/>
            <person name="Tanahashi T."/>
            <person name="Sakakibara K."/>
            <person name="Fujita T."/>
            <person name="Oishi K."/>
            <person name="Shin-I T."/>
            <person name="Kuroki Y."/>
            <person name="Toyoda A."/>
            <person name="Suzuki Y."/>
            <person name="Hashimoto A."/>
            <person name="Yamaguchi K."/>
            <person name="Sugano A."/>
            <person name="Kohara Y."/>
            <person name="Fujiyama A."/>
            <person name="Anterola A."/>
            <person name="Aoki S."/>
            <person name="Ashton N."/>
            <person name="Barbazuk W.B."/>
            <person name="Barker E."/>
            <person name="Bennetzen J."/>
            <person name="Bezanilla M."/>
            <person name="Blankenship R."/>
            <person name="Cho S.H."/>
            <person name="Dutcher S."/>
            <person name="Estelle M."/>
            <person name="Fawcett J.A."/>
            <person name="Gundlach H."/>
            <person name="Hanada K."/>
            <person name="Heyl A."/>
            <person name="Hicks K.A."/>
            <person name="Hugh J."/>
            <person name="Lohr M."/>
            <person name="Mayer K."/>
            <person name="Melkozernov A."/>
            <person name="Murata T."/>
            <person name="Nelson D."/>
            <person name="Pils B."/>
            <person name="Prigge M."/>
            <person name="Reiss B."/>
            <person name="Renner T."/>
            <person name="Rombauts S."/>
            <person name="Rushton P."/>
            <person name="Sanderfoot A."/>
            <person name="Schween G."/>
            <person name="Shiu S.-H."/>
            <person name="Stueber K."/>
            <person name="Theodoulou F.L."/>
            <person name="Tu H."/>
            <person name="Van de Peer Y."/>
            <person name="Verrier P.J."/>
            <person name="Waters E."/>
            <person name="Wood A."/>
            <person name="Yang L."/>
            <person name="Cove D."/>
            <person name="Cuming A."/>
            <person name="Hasebe M."/>
            <person name="Lucas S."/>
            <person name="Mishler D.B."/>
            <person name="Reski R."/>
            <person name="Grigoriev I."/>
            <person name="Quatrano R.S."/>
            <person name="Boore J.L."/>
        </authorList>
    </citation>
    <scope>NUCLEOTIDE SEQUENCE [LARGE SCALE GENOMIC DNA]</scope>
    <source>
        <strain evidence="3 4">cv. Gransden 2004</strain>
    </source>
</reference>
<proteinExistence type="predicted"/>
<dbReference type="EMBL" id="ABEU02000009">
    <property type="protein sequence ID" value="PNR47698.1"/>
    <property type="molecule type" value="Genomic_DNA"/>
</dbReference>
<dbReference type="EnsemblPlants" id="Pp3c9_2410V3.1">
    <property type="protein sequence ID" value="Pp3c9_2410V3.1"/>
    <property type="gene ID" value="Pp3c9_2410"/>
</dbReference>
<accession>A0A2K1K1P2</accession>
<dbReference type="InParanoid" id="A0A2K1K1P2"/>
<evidence type="ECO:0000256" key="1">
    <source>
        <dbReference type="SAM" id="MobiDB-lite"/>
    </source>
</evidence>
<keyword evidence="4" id="KW-1185">Reference proteome</keyword>
<evidence type="ECO:0000313" key="2">
    <source>
        <dbReference type="EMBL" id="PNR47698.1"/>
    </source>
</evidence>
<feature type="compositionally biased region" description="Gly residues" evidence="1">
    <location>
        <begin position="36"/>
        <end position="50"/>
    </location>
</feature>
<name>A0A2K1K1P2_PHYPA</name>
<reference evidence="3" key="3">
    <citation type="submission" date="2020-12" db="UniProtKB">
        <authorList>
            <consortium name="EnsemblPlants"/>
        </authorList>
    </citation>
    <scope>IDENTIFICATION</scope>
</reference>
<dbReference type="PaxDb" id="3218-PP1S90_234V6.1"/>
<reference evidence="2 4" key="2">
    <citation type="journal article" date="2018" name="Plant J.">
        <title>The Physcomitrella patens chromosome-scale assembly reveals moss genome structure and evolution.</title>
        <authorList>
            <person name="Lang D."/>
            <person name="Ullrich K.K."/>
            <person name="Murat F."/>
            <person name="Fuchs J."/>
            <person name="Jenkins J."/>
            <person name="Haas F.B."/>
            <person name="Piednoel M."/>
            <person name="Gundlach H."/>
            <person name="Van Bel M."/>
            <person name="Meyberg R."/>
            <person name="Vives C."/>
            <person name="Morata J."/>
            <person name="Symeonidi A."/>
            <person name="Hiss M."/>
            <person name="Muchero W."/>
            <person name="Kamisugi Y."/>
            <person name="Saleh O."/>
            <person name="Blanc G."/>
            <person name="Decker E.L."/>
            <person name="van Gessel N."/>
            <person name="Grimwood J."/>
            <person name="Hayes R.D."/>
            <person name="Graham S.W."/>
            <person name="Gunter L.E."/>
            <person name="McDaniel S.F."/>
            <person name="Hoernstein S.N.W."/>
            <person name="Larsson A."/>
            <person name="Li F.W."/>
            <person name="Perroud P.F."/>
            <person name="Phillips J."/>
            <person name="Ranjan P."/>
            <person name="Rokshar D.S."/>
            <person name="Rothfels C.J."/>
            <person name="Schneider L."/>
            <person name="Shu S."/>
            <person name="Stevenson D.W."/>
            <person name="Thummler F."/>
            <person name="Tillich M."/>
            <person name="Villarreal Aguilar J.C."/>
            <person name="Widiez T."/>
            <person name="Wong G.K."/>
            <person name="Wymore A."/>
            <person name="Zhang Y."/>
            <person name="Zimmer A.D."/>
            <person name="Quatrano R.S."/>
            <person name="Mayer K.F.X."/>
            <person name="Goodstein D."/>
            <person name="Casacuberta J.M."/>
            <person name="Vandepoele K."/>
            <person name="Reski R."/>
            <person name="Cuming A.C."/>
            <person name="Tuskan G.A."/>
            <person name="Maumus F."/>
            <person name="Salse J."/>
            <person name="Schmutz J."/>
            <person name="Rensing S.A."/>
        </authorList>
    </citation>
    <scope>NUCLEOTIDE SEQUENCE [LARGE SCALE GENOMIC DNA]</scope>
    <source>
        <strain evidence="3 4">cv. Gransden 2004</strain>
    </source>
</reference>
<dbReference type="Gramene" id="Pp3c9_2410V3.1">
    <property type="protein sequence ID" value="Pp3c9_2410V3.1"/>
    <property type="gene ID" value="Pp3c9_2410"/>
</dbReference>
<protein>
    <submittedName>
        <fullName evidence="2 3">Uncharacterized protein</fullName>
    </submittedName>
</protein>
<sequence>MEDGNGAGAYPCEDEVLADDRRLGGRGIGEYRNSTGWGGESTMGAESCGGGDRSAAVSAFHLSPRWLPSAAGNAWRGDYDVKDSSL</sequence>